<dbReference type="Gene3D" id="3.30.360.10">
    <property type="entry name" value="Dihydrodipicolinate Reductase, domain 2"/>
    <property type="match status" value="1"/>
</dbReference>
<dbReference type="OrthoDB" id="25239at2157"/>
<dbReference type="PANTHER" id="PTHR43818:SF11">
    <property type="entry name" value="BCDNA.GH03377"/>
    <property type="match status" value="1"/>
</dbReference>
<evidence type="ECO:0000313" key="4">
    <source>
        <dbReference type="EMBL" id="OVE83389.1"/>
    </source>
</evidence>
<dbReference type="InterPro" id="IPR055170">
    <property type="entry name" value="GFO_IDH_MocA-like_dom"/>
</dbReference>
<dbReference type="PANTHER" id="PTHR43818">
    <property type="entry name" value="BCDNA.GH03377"/>
    <property type="match status" value="1"/>
</dbReference>
<dbReference type="InterPro" id="IPR050463">
    <property type="entry name" value="Gfo/Idh/MocA_oxidrdct_glycsds"/>
</dbReference>
<dbReference type="Gene3D" id="3.40.50.720">
    <property type="entry name" value="NAD(P)-binding Rossmann-like Domain"/>
    <property type="match status" value="1"/>
</dbReference>
<evidence type="ECO:0000259" key="2">
    <source>
        <dbReference type="Pfam" id="PF01408"/>
    </source>
</evidence>
<dbReference type="AlphaFoldDB" id="A0A202E596"/>
<dbReference type="EMBL" id="MWPH01000003">
    <property type="protein sequence ID" value="OVE83389.1"/>
    <property type="molecule type" value="Genomic_DNA"/>
</dbReference>
<keyword evidence="1" id="KW-0560">Oxidoreductase</keyword>
<dbReference type="Pfam" id="PF01408">
    <property type="entry name" value="GFO_IDH_MocA"/>
    <property type="match status" value="1"/>
</dbReference>
<dbReference type="Proteomes" id="UP000196084">
    <property type="component" value="Unassembled WGS sequence"/>
</dbReference>
<name>A0A202E596_9EURY</name>
<protein>
    <submittedName>
        <fullName evidence="4">Oxidoreductase</fullName>
    </submittedName>
</protein>
<dbReference type="SUPFAM" id="SSF51735">
    <property type="entry name" value="NAD(P)-binding Rossmann-fold domains"/>
    <property type="match status" value="1"/>
</dbReference>
<comment type="caution">
    <text evidence="4">The sequence shown here is derived from an EMBL/GenBank/DDBJ whole genome shotgun (WGS) entry which is preliminary data.</text>
</comment>
<organism evidence="4 5">
    <name type="scientific">Natronolimnobius baerhuensis</name>
    <dbReference type="NCBI Taxonomy" id="253108"/>
    <lineage>
        <taxon>Archaea</taxon>
        <taxon>Methanobacteriati</taxon>
        <taxon>Methanobacteriota</taxon>
        <taxon>Stenosarchaea group</taxon>
        <taxon>Halobacteria</taxon>
        <taxon>Halobacteriales</taxon>
        <taxon>Natrialbaceae</taxon>
        <taxon>Natronolimnobius</taxon>
    </lineage>
</organism>
<feature type="domain" description="GFO/IDH/MocA-like oxidoreductase" evidence="3">
    <location>
        <begin position="128"/>
        <end position="265"/>
    </location>
</feature>
<evidence type="ECO:0000313" key="5">
    <source>
        <dbReference type="Proteomes" id="UP000196084"/>
    </source>
</evidence>
<dbReference type="InterPro" id="IPR036291">
    <property type="entry name" value="NAD(P)-bd_dom_sf"/>
</dbReference>
<proteinExistence type="predicted"/>
<dbReference type="SUPFAM" id="SSF55347">
    <property type="entry name" value="Glyceraldehyde-3-phosphate dehydrogenase-like, C-terminal domain"/>
    <property type="match status" value="1"/>
</dbReference>
<dbReference type="InterPro" id="IPR000683">
    <property type="entry name" value="Gfo/Idh/MocA-like_OxRdtase_N"/>
</dbReference>
<evidence type="ECO:0000256" key="1">
    <source>
        <dbReference type="ARBA" id="ARBA00023002"/>
    </source>
</evidence>
<sequence>MTLNAAVVGCGNIADAYFAAKDRFEDYEIVACGDLQQDLAERKADEHGLEARPTDDLVADPEIDIIINLTPPSVHADVLVDALEAGNHVYTEKPLATTVADAERILEAATETDKLVGSAPDTVLGAGVQSARAALEAGHIGRPIGATAHWMTGGHEVWHPNPDLYYQEGGGPLFDMGPYYVGALITLLGSATTVTGAVGQAFDERTIGSGDRAGETIDVEVPTHEAGVVTFENGAIANLQFSFDATGGSSGPFPLFEIYGTEGTLQVPDPNNFDGEVRVRNSGREPFETLEHTHDYTAGRGAGVADLARAVRDDDWSHRTSGQRALHGLEIMAGLRTAAEQEEHVTLEHGCSQPAPLPESFPK</sequence>
<accession>A0A202E596</accession>
<dbReference type="RefSeq" id="WP_087715018.1">
    <property type="nucleotide sequence ID" value="NZ_MWPH01000003.1"/>
</dbReference>
<keyword evidence="5" id="KW-1185">Reference proteome</keyword>
<gene>
    <name evidence="4" type="ORF">B2G88_13085</name>
</gene>
<dbReference type="Pfam" id="PF22725">
    <property type="entry name" value="GFO_IDH_MocA_C3"/>
    <property type="match status" value="1"/>
</dbReference>
<dbReference type="GO" id="GO:0000166">
    <property type="term" value="F:nucleotide binding"/>
    <property type="evidence" value="ECO:0007669"/>
    <property type="project" value="InterPro"/>
</dbReference>
<evidence type="ECO:0000259" key="3">
    <source>
        <dbReference type="Pfam" id="PF22725"/>
    </source>
</evidence>
<dbReference type="GO" id="GO:0016491">
    <property type="term" value="F:oxidoreductase activity"/>
    <property type="evidence" value="ECO:0007669"/>
    <property type="project" value="UniProtKB-KW"/>
</dbReference>
<reference evidence="4 5" key="1">
    <citation type="submission" date="2017-02" db="EMBL/GenBank/DDBJ databases">
        <title>Natronthermophilus aegyptiacus gen. nov.,sp. nov., an aerobic, extremely halophilic alkalithermophilic archaeon isolated from the athalassohaline Wadi An Natrun, Egypt.</title>
        <authorList>
            <person name="Zhao B."/>
        </authorList>
    </citation>
    <scope>NUCLEOTIDE SEQUENCE [LARGE SCALE GENOMIC DNA]</scope>
    <source>
        <strain evidence="4 5">CGMCC 1.3597</strain>
    </source>
</reference>
<feature type="domain" description="Gfo/Idh/MocA-like oxidoreductase N-terminal" evidence="2">
    <location>
        <begin position="4"/>
        <end position="116"/>
    </location>
</feature>